<keyword evidence="2" id="KW-0547">Nucleotide-binding</keyword>
<proteinExistence type="predicted"/>
<dbReference type="Pfam" id="PF00069">
    <property type="entry name" value="Pkinase"/>
    <property type="match status" value="1"/>
</dbReference>
<evidence type="ECO:0000256" key="1">
    <source>
        <dbReference type="ARBA" id="ARBA00022553"/>
    </source>
</evidence>
<keyword evidence="1" id="KW-0597">Phosphoprotein</keyword>
<dbReference type="InterPro" id="IPR008266">
    <property type="entry name" value="Tyr_kinase_AS"/>
</dbReference>
<protein>
    <submittedName>
        <fullName evidence="6">Protein kinase</fullName>
    </submittedName>
</protein>
<dbReference type="RefSeq" id="WP_212521006.1">
    <property type="nucleotide sequence ID" value="NZ_JAGSOH010000104.1"/>
</dbReference>
<accession>A0A941IMC6</accession>
<dbReference type="SUPFAM" id="SSF56112">
    <property type="entry name" value="Protein kinase-like (PK-like)"/>
    <property type="match status" value="1"/>
</dbReference>
<dbReference type="PROSITE" id="PS50011">
    <property type="entry name" value="PROTEIN_KINASE_DOM"/>
    <property type="match status" value="1"/>
</dbReference>
<dbReference type="PROSITE" id="PS50006">
    <property type="entry name" value="FHA_DOMAIN"/>
    <property type="match status" value="1"/>
</dbReference>
<keyword evidence="6" id="KW-0808">Transferase</keyword>
<dbReference type="GO" id="GO:0004674">
    <property type="term" value="F:protein serine/threonine kinase activity"/>
    <property type="evidence" value="ECO:0007669"/>
    <property type="project" value="TreeGrafter"/>
</dbReference>
<dbReference type="EMBL" id="JAGSOH010000104">
    <property type="protein sequence ID" value="MBR7829873.1"/>
    <property type="molecule type" value="Genomic_DNA"/>
</dbReference>
<organism evidence="6 7">
    <name type="scientific">Actinospica acidithermotolerans</name>
    <dbReference type="NCBI Taxonomy" id="2828514"/>
    <lineage>
        <taxon>Bacteria</taxon>
        <taxon>Bacillati</taxon>
        <taxon>Actinomycetota</taxon>
        <taxon>Actinomycetes</taxon>
        <taxon>Catenulisporales</taxon>
        <taxon>Actinospicaceae</taxon>
        <taxon>Actinospica</taxon>
    </lineage>
</organism>
<dbReference type="Gene3D" id="1.10.510.10">
    <property type="entry name" value="Transferase(Phosphotransferase) domain 1"/>
    <property type="match status" value="1"/>
</dbReference>
<keyword evidence="2" id="KW-0067">ATP-binding</keyword>
<dbReference type="Gene3D" id="2.60.200.20">
    <property type="match status" value="1"/>
</dbReference>
<evidence type="ECO:0000313" key="6">
    <source>
        <dbReference type="EMBL" id="MBR7829873.1"/>
    </source>
</evidence>
<dbReference type="InterPro" id="IPR000253">
    <property type="entry name" value="FHA_dom"/>
</dbReference>
<name>A0A941IMC6_9ACTN</name>
<evidence type="ECO:0000256" key="2">
    <source>
        <dbReference type="PROSITE-ProRule" id="PRU10141"/>
    </source>
</evidence>
<feature type="binding site" evidence="2">
    <location>
        <position position="236"/>
    </location>
    <ligand>
        <name>ATP</name>
        <dbReference type="ChEBI" id="CHEBI:30616"/>
    </ligand>
</feature>
<dbReference type="InterPro" id="IPR000719">
    <property type="entry name" value="Prot_kinase_dom"/>
</dbReference>
<evidence type="ECO:0000256" key="3">
    <source>
        <dbReference type="SAM" id="MobiDB-lite"/>
    </source>
</evidence>
<dbReference type="InterPro" id="IPR017441">
    <property type="entry name" value="Protein_kinase_ATP_BS"/>
</dbReference>
<dbReference type="Pfam" id="PF00498">
    <property type="entry name" value="FHA"/>
    <property type="match status" value="1"/>
</dbReference>
<dbReference type="AlphaFoldDB" id="A0A941IMC6"/>
<dbReference type="PROSITE" id="PS00107">
    <property type="entry name" value="PROTEIN_KINASE_ATP"/>
    <property type="match status" value="1"/>
</dbReference>
<dbReference type="SMART" id="SM00240">
    <property type="entry name" value="FHA"/>
    <property type="match status" value="1"/>
</dbReference>
<feature type="region of interest" description="Disordered" evidence="3">
    <location>
        <begin position="84"/>
        <end position="110"/>
    </location>
</feature>
<keyword evidence="7" id="KW-1185">Reference proteome</keyword>
<dbReference type="PANTHER" id="PTHR24361">
    <property type="entry name" value="MITOGEN-ACTIVATED KINASE KINASE KINASE"/>
    <property type="match status" value="1"/>
</dbReference>
<evidence type="ECO:0000259" key="5">
    <source>
        <dbReference type="PROSITE" id="PS50011"/>
    </source>
</evidence>
<reference evidence="6" key="1">
    <citation type="submission" date="2021-04" db="EMBL/GenBank/DDBJ databases">
        <title>Genome based classification of Actinospica acidithermotolerans sp. nov., an actinobacterium isolated from an Indonesian hot spring.</title>
        <authorList>
            <person name="Kusuma A.B."/>
            <person name="Putra K.E."/>
            <person name="Nafisah S."/>
            <person name="Loh J."/>
            <person name="Nouioui I."/>
            <person name="Goodfellow M."/>
        </authorList>
    </citation>
    <scope>NUCLEOTIDE SEQUENCE</scope>
    <source>
        <strain evidence="6">MGRD01-02</strain>
    </source>
</reference>
<dbReference type="PROSITE" id="PS00109">
    <property type="entry name" value="PROTEIN_KINASE_TYR"/>
    <property type="match status" value="1"/>
</dbReference>
<keyword evidence="6" id="KW-0418">Kinase</keyword>
<dbReference type="GO" id="GO:0005737">
    <property type="term" value="C:cytoplasm"/>
    <property type="evidence" value="ECO:0007669"/>
    <property type="project" value="TreeGrafter"/>
</dbReference>
<dbReference type="Gene3D" id="3.30.200.20">
    <property type="entry name" value="Phosphorylase Kinase, domain 1"/>
    <property type="match status" value="1"/>
</dbReference>
<evidence type="ECO:0000313" key="7">
    <source>
        <dbReference type="Proteomes" id="UP000676325"/>
    </source>
</evidence>
<comment type="caution">
    <text evidence="6">The sequence shown here is derived from an EMBL/GenBank/DDBJ whole genome shotgun (WGS) entry which is preliminary data.</text>
</comment>
<gene>
    <name evidence="6" type="ORF">KDK95_26445</name>
</gene>
<dbReference type="SUPFAM" id="SSF49879">
    <property type="entry name" value="SMAD/FHA domain"/>
    <property type="match status" value="1"/>
</dbReference>
<dbReference type="CDD" id="cd14014">
    <property type="entry name" value="STKc_PknB_like"/>
    <property type="match status" value="1"/>
</dbReference>
<feature type="domain" description="Protein kinase" evidence="5">
    <location>
        <begin position="207"/>
        <end position="490"/>
    </location>
</feature>
<dbReference type="GO" id="GO:0005524">
    <property type="term" value="F:ATP binding"/>
    <property type="evidence" value="ECO:0007669"/>
    <property type="project" value="UniProtKB-UniRule"/>
</dbReference>
<dbReference type="InterPro" id="IPR011009">
    <property type="entry name" value="Kinase-like_dom_sf"/>
</dbReference>
<dbReference type="InterPro" id="IPR008984">
    <property type="entry name" value="SMAD_FHA_dom_sf"/>
</dbReference>
<feature type="domain" description="FHA" evidence="4">
    <location>
        <begin position="34"/>
        <end position="87"/>
    </location>
</feature>
<evidence type="ECO:0000259" key="4">
    <source>
        <dbReference type="PROSITE" id="PS50006"/>
    </source>
</evidence>
<dbReference type="Proteomes" id="UP000676325">
    <property type="component" value="Unassembled WGS sequence"/>
</dbReference>
<sequence>MNRTVPRGRATVSLSLVDGRGERTEFVFDERSTCLIGRGEDCSPRLPDDAHHRSVSRHHCMLDINPPDVRIRDFGSRNGTFVNGVKIGQRDPGQSAAQGRGLGTQEQDLRDGDEVRLGRSVAFRIGVAVPKEEATTLVAAPDEAETVPPPGCVKCGREITRELGRRGATAGRYVCAACQANPQDVMTLLVKLAQAGTRSDLRAIAEYTLLGELGRGGMGAVYLARHRETGRLVALKLMLPKVAANEMAQARFRREVDLTRRLRHENIARLYEDGFADGAFFFTSEYCEGGSLDKLLEARGGTLPLDEAVRYTLDVLEGLDYAHNRENIVHRDLSPSNILLAAPTSEGLRGRDGSDGSAPYIAKIGDFGLGKAFDQAGLGGLTRTGAKAGKPWYLARQQVVDFRDVPKSVDVWAMAASLYKCLTGAYVRDFPSDVDQWHVILYSAPIPIRERDPRVPRELAEVIDTALLDHREIGFKTAAAFRDALRSAWLAR</sequence>
<dbReference type="InterPro" id="IPR053235">
    <property type="entry name" value="Ser_Thr_kinase"/>
</dbReference>